<evidence type="ECO:0000259" key="8">
    <source>
        <dbReference type="Pfam" id="PF04535"/>
    </source>
</evidence>
<feature type="transmembrane region" description="Helical" evidence="7">
    <location>
        <begin position="155"/>
        <end position="177"/>
    </location>
</feature>
<comment type="subunit">
    <text evidence="7">Homodimer and heterodimers.</text>
</comment>
<keyword evidence="10" id="KW-1185">Reference proteome</keyword>
<keyword evidence="4 7" id="KW-0812">Transmembrane</keyword>
<dbReference type="NCBIfam" id="TIGR01569">
    <property type="entry name" value="A_tha_TIGR01569"/>
    <property type="match status" value="1"/>
</dbReference>
<evidence type="ECO:0000256" key="5">
    <source>
        <dbReference type="ARBA" id="ARBA00022989"/>
    </source>
</evidence>
<evidence type="ECO:0000256" key="4">
    <source>
        <dbReference type="ARBA" id="ARBA00022692"/>
    </source>
</evidence>
<dbReference type="PANTHER" id="PTHR36488">
    <property type="entry name" value="CASP-LIKE PROTEIN 1U1"/>
    <property type="match status" value="1"/>
</dbReference>
<comment type="similarity">
    <text evidence="2 7">Belongs to the Casparian strip membrane proteins (CASP) family.</text>
</comment>
<evidence type="ECO:0000256" key="1">
    <source>
        <dbReference type="ARBA" id="ARBA00004651"/>
    </source>
</evidence>
<dbReference type="InterPro" id="IPR006702">
    <property type="entry name" value="CASP_dom"/>
</dbReference>
<feature type="transmembrane region" description="Helical" evidence="7">
    <location>
        <begin position="23"/>
        <end position="43"/>
    </location>
</feature>
<dbReference type="InterPro" id="IPR006459">
    <property type="entry name" value="CASP/CASPL"/>
</dbReference>
<keyword evidence="6 7" id="KW-0472">Membrane</keyword>
<name>A0A5B6V5H4_9ROSI</name>
<keyword evidence="5 7" id="KW-1133">Transmembrane helix</keyword>
<feature type="transmembrane region" description="Helical" evidence="7">
    <location>
        <begin position="101"/>
        <end position="128"/>
    </location>
</feature>
<dbReference type="EMBL" id="SMMG02000008">
    <property type="protein sequence ID" value="KAA3464380.1"/>
    <property type="molecule type" value="Genomic_DNA"/>
</dbReference>
<proteinExistence type="inferred from homology"/>
<feature type="transmembrane region" description="Helical" evidence="7">
    <location>
        <begin position="63"/>
        <end position="89"/>
    </location>
</feature>
<organism evidence="9 10">
    <name type="scientific">Gossypium australe</name>
    <dbReference type="NCBI Taxonomy" id="47621"/>
    <lineage>
        <taxon>Eukaryota</taxon>
        <taxon>Viridiplantae</taxon>
        <taxon>Streptophyta</taxon>
        <taxon>Embryophyta</taxon>
        <taxon>Tracheophyta</taxon>
        <taxon>Spermatophyta</taxon>
        <taxon>Magnoliopsida</taxon>
        <taxon>eudicotyledons</taxon>
        <taxon>Gunneridae</taxon>
        <taxon>Pentapetalae</taxon>
        <taxon>rosids</taxon>
        <taxon>malvids</taxon>
        <taxon>Malvales</taxon>
        <taxon>Malvaceae</taxon>
        <taxon>Malvoideae</taxon>
        <taxon>Gossypium</taxon>
    </lineage>
</organism>
<evidence type="ECO:0000313" key="10">
    <source>
        <dbReference type="Proteomes" id="UP000325315"/>
    </source>
</evidence>
<dbReference type="Proteomes" id="UP000325315">
    <property type="component" value="Unassembled WGS sequence"/>
</dbReference>
<reference evidence="10" key="1">
    <citation type="journal article" date="2019" name="Plant Biotechnol. J.">
        <title>Genome sequencing of the Australian wild diploid species Gossypium australe highlights disease resistance and delayed gland morphogenesis.</title>
        <authorList>
            <person name="Cai Y."/>
            <person name="Cai X."/>
            <person name="Wang Q."/>
            <person name="Wang P."/>
            <person name="Zhang Y."/>
            <person name="Cai C."/>
            <person name="Xu Y."/>
            <person name="Wang K."/>
            <person name="Zhou Z."/>
            <person name="Wang C."/>
            <person name="Geng S."/>
            <person name="Li B."/>
            <person name="Dong Q."/>
            <person name="Hou Y."/>
            <person name="Wang H."/>
            <person name="Ai P."/>
            <person name="Liu Z."/>
            <person name="Yi F."/>
            <person name="Sun M."/>
            <person name="An G."/>
            <person name="Cheng J."/>
            <person name="Zhang Y."/>
            <person name="Shi Q."/>
            <person name="Xie Y."/>
            <person name="Shi X."/>
            <person name="Chang Y."/>
            <person name="Huang F."/>
            <person name="Chen Y."/>
            <person name="Hong S."/>
            <person name="Mi L."/>
            <person name="Sun Q."/>
            <person name="Zhang L."/>
            <person name="Zhou B."/>
            <person name="Peng R."/>
            <person name="Zhang X."/>
            <person name="Liu F."/>
        </authorList>
    </citation>
    <scope>NUCLEOTIDE SEQUENCE [LARGE SCALE GENOMIC DNA]</scope>
    <source>
        <strain evidence="10">cv. PA1801</strain>
    </source>
</reference>
<protein>
    <recommendedName>
        <fullName evidence="7">CASP-like protein</fullName>
    </recommendedName>
</protein>
<gene>
    <name evidence="9" type="ORF">EPI10_008639</name>
</gene>
<evidence type="ECO:0000313" key="9">
    <source>
        <dbReference type="EMBL" id="KAA3464380.1"/>
    </source>
</evidence>
<dbReference type="Pfam" id="PF04535">
    <property type="entry name" value="CASP_dom"/>
    <property type="match status" value="1"/>
</dbReference>
<comment type="subcellular location">
    <subcellularLocation>
        <location evidence="1 7">Cell membrane</location>
        <topology evidence="1 7">Multi-pass membrane protein</topology>
    </subcellularLocation>
</comment>
<evidence type="ECO:0000256" key="7">
    <source>
        <dbReference type="RuleBase" id="RU361233"/>
    </source>
</evidence>
<accession>A0A5B6V5H4</accession>
<dbReference type="InterPro" id="IPR044173">
    <property type="entry name" value="CASPL"/>
</dbReference>
<dbReference type="AlphaFoldDB" id="A0A5B6V5H4"/>
<evidence type="ECO:0000256" key="3">
    <source>
        <dbReference type="ARBA" id="ARBA00022475"/>
    </source>
</evidence>
<dbReference type="OrthoDB" id="753675at2759"/>
<evidence type="ECO:0000256" key="2">
    <source>
        <dbReference type="ARBA" id="ARBA00007651"/>
    </source>
</evidence>
<keyword evidence="3 7" id="KW-1003">Cell membrane</keyword>
<comment type="caution">
    <text evidence="9">The sequence shown here is derived from an EMBL/GenBank/DDBJ whole genome shotgun (WGS) entry which is preliminary data.</text>
</comment>
<dbReference type="GO" id="GO:0005886">
    <property type="term" value="C:plasma membrane"/>
    <property type="evidence" value="ECO:0007669"/>
    <property type="project" value="UniProtKB-SubCell"/>
</dbReference>
<dbReference type="PANTHER" id="PTHR36488:SF12">
    <property type="entry name" value="CASP-LIKE PROTEIN"/>
    <property type="match status" value="1"/>
</dbReference>
<sequence length="183" mass="20197">MAKGNGVERKSHAVQKGVSVMDLIFRILALIGTLGSAFAMATTNQRLPFFNSFTQFKARYRDIPAFIFFVAANGIVSAYLLLSLPFSFFHILRSSAQRTRLILMFFDMAMLVILTAGASAAAAIVYLAHIGNPNWNWFSFCRQFHSFCERSSGSLIGSFVAVIFMTLVIILAGVALARRPSIL</sequence>
<feature type="domain" description="Casparian strip membrane protein" evidence="8">
    <location>
        <begin position="16"/>
        <end position="164"/>
    </location>
</feature>
<evidence type="ECO:0000256" key="6">
    <source>
        <dbReference type="ARBA" id="ARBA00023136"/>
    </source>
</evidence>